<dbReference type="HOGENOM" id="CLU_023620_6_1_1"/>
<proteinExistence type="predicted"/>
<reference evidence="3" key="1">
    <citation type="journal article" date="2015" name="BMC Genomics">
        <title>Genomic and transcriptomic analysis of the endophytic fungus Pestalotiopsis fici reveals its lifestyle and high potential for synthesis of natural products.</title>
        <authorList>
            <person name="Wang X."/>
            <person name="Zhang X."/>
            <person name="Liu L."/>
            <person name="Xiang M."/>
            <person name="Wang W."/>
            <person name="Sun X."/>
            <person name="Che Y."/>
            <person name="Guo L."/>
            <person name="Liu G."/>
            <person name="Guo L."/>
            <person name="Wang C."/>
            <person name="Yin W.B."/>
            <person name="Stadler M."/>
            <person name="Zhang X."/>
            <person name="Liu X."/>
        </authorList>
    </citation>
    <scope>NUCLEOTIDE SEQUENCE [LARGE SCALE GENOMIC DNA]</scope>
    <source>
        <strain evidence="3">W106-1 / CGMCC3.15140</strain>
    </source>
</reference>
<dbReference type="Gene3D" id="3.30.110.90">
    <property type="entry name" value="Amidohydrolase"/>
    <property type="match status" value="1"/>
</dbReference>
<dbReference type="InterPro" id="IPR006680">
    <property type="entry name" value="Amidohydro-rel"/>
</dbReference>
<evidence type="ECO:0000313" key="2">
    <source>
        <dbReference type="EMBL" id="ETS76536.1"/>
    </source>
</evidence>
<accession>W3WUJ1</accession>
<gene>
    <name evidence="2" type="ORF">PFICI_11923</name>
</gene>
<dbReference type="SUPFAM" id="SSF51556">
    <property type="entry name" value="Metallo-dependent hydrolases"/>
    <property type="match status" value="1"/>
</dbReference>
<dbReference type="Gene3D" id="2.30.40.10">
    <property type="entry name" value="Urease, subunit C, domain 1"/>
    <property type="match status" value="1"/>
</dbReference>
<organism evidence="2 3">
    <name type="scientific">Pestalotiopsis fici (strain W106-1 / CGMCC3.15140)</name>
    <dbReference type="NCBI Taxonomy" id="1229662"/>
    <lineage>
        <taxon>Eukaryota</taxon>
        <taxon>Fungi</taxon>
        <taxon>Dikarya</taxon>
        <taxon>Ascomycota</taxon>
        <taxon>Pezizomycotina</taxon>
        <taxon>Sordariomycetes</taxon>
        <taxon>Xylariomycetidae</taxon>
        <taxon>Amphisphaeriales</taxon>
        <taxon>Sporocadaceae</taxon>
        <taxon>Pestalotiopsis</taxon>
    </lineage>
</organism>
<dbReference type="KEGG" id="pfy:PFICI_11923"/>
<name>W3WUJ1_PESFW</name>
<evidence type="ECO:0000313" key="3">
    <source>
        <dbReference type="Proteomes" id="UP000030651"/>
    </source>
</evidence>
<dbReference type="OrthoDB" id="5595695at2759"/>
<dbReference type="GeneID" id="19276936"/>
<evidence type="ECO:0000259" key="1">
    <source>
        <dbReference type="Pfam" id="PF01979"/>
    </source>
</evidence>
<dbReference type="InParanoid" id="W3WUJ1"/>
<dbReference type="GO" id="GO:0016810">
    <property type="term" value="F:hydrolase activity, acting on carbon-nitrogen (but not peptide) bonds"/>
    <property type="evidence" value="ECO:0007669"/>
    <property type="project" value="InterPro"/>
</dbReference>
<dbReference type="SUPFAM" id="SSF51338">
    <property type="entry name" value="Composite domain of metallo-dependent hydrolases"/>
    <property type="match status" value="1"/>
</dbReference>
<dbReference type="AlphaFoldDB" id="W3WUJ1"/>
<dbReference type="Gene3D" id="1.20.58.520">
    <property type="entry name" value="Amidohydrolase"/>
    <property type="match status" value="1"/>
</dbReference>
<protein>
    <recommendedName>
        <fullName evidence="1">Amidohydrolase-related domain-containing protein</fullName>
    </recommendedName>
</protein>
<dbReference type="PANTHER" id="PTHR43135:SF3">
    <property type="entry name" value="ALPHA-D-RIBOSE 1-METHYLPHOSPHONATE 5-TRIPHOSPHATE DIPHOSPHATASE"/>
    <property type="match status" value="1"/>
</dbReference>
<dbReference type="PANTHER" id="PTHR43135">
    <property type="entry name" value="ALPHA-D-RIBOSE 1-METHYLPHOSPHONATE 5-TRIPHOSPHATE DIPHOSPHATASE"/>
    <property type="match status" value="1"/>
</dbReference>
<feature type="domain" description="Amidohydrolase-related" evidence="1">
    <location>
        <begin position="49"/>
        <end position="358"/>
    </location>
</feature>
<sequence length="370" mass="39634">MPRTVIENASIFDGQDITGPRTIIIDGSQISHDSTAAKEDTVVDGTGCTLMPGLIDCHVHVDSPSQLASFAGHGITTVCDMACFPMEKYEKLRSADGPTTWLGAGLPAFAQESTHGKLLKFAGVGMDQAVHSPEDAVRFVADRVQDDVNYIKIIADLPGIEQECLDKIQEEARGQGKMTVAHTAQYAAFSRGLHAGFDILTHLPTDKPLDKPMVDQMLSQGTVAVPTLTMSENMTSSWTMRLIRGKMEFQHALDSVAAMHLAGVPILAGTDANNTPILAVPAGTSLHHELELLVKAGLSPIEALRAATSSAAKHFHLNDRGMIRPGLRADLLLVEGNPAEDIIATQKIQRVWSAGKEVCLATENASCIVM</sequence>
<dbReference type="RefSeq" id="XP_007838695.1">
    <property type="nucleotide sequence ID" value="XM_007840504.1"/>
</dbReference>
<dbReference type="Pfam" id="PF01979">
    <property type="entry name" value="Amidohydro_1"/>
    <property type="match status" value="1"/>
</dbReference>
<dbReference type="EMBL" id="KI912117">
    <property type="protein sequence ID" value="ETS76536.1"/>
    <property type="molecule type" value="Genomic_DNA"/>
</dbReference>
<dbReference type="STRING" id="1229662.W3WUJ1"/>
<dbReference type="Gene3D" id="3.40.50.10910">
    <property type="entry name" value="Amidohydrolase"/>
    <property type="match status" value="1"/>
</dbReference>
<dbReference type="InterPro" id="IPR011059">
    <property type="entry name" value="Metal-dep_hydrolase_composite"/>
</dbReference>
<dbReference type="Proteomes" id="UP000030651">
    <property type="component" value="Unassembled WGS sequence"/>
</dbReference>
<dbReference type="InterPro" id="IPR032466">
    <property type="entry name" value="Metal_Hydrolase"/>
</dbReference>
<keyword evidence="3" id="KW-1185">Reference proteome</keyword>
<dbReference type="InterPro" id="IPR051781">
    <property type="entry name" value="Metallo-dep_Hydrolase"/>
</dbReference>
<dbReference type="eggNOG" id="ENOG502SK4S">
    <property type="taxonomic scope" value="Eukaryota"/>
</dbReference>
<dbReference type="OMA" id="ALGMGEW"/>